<organism evidence="2 3">
    <name type="scientific">Olsenella profusa</name>
    <dbReference type="NCBI Taxonomy" id="138595"/>
    <lineage>
        <taxon>Bacteria</taxon>
        <taxon>Bacillati</taxon>
        <taxon>Actinomycetota</taxon>
        <taxon>Coriobacteriia</taxon>
        <taxon>Coriobacteriales</taxon>
        <taxon>Atopobiaceae</taxon>
        <taxon>Olsenella</taxon>
    </lineage>
</organism>
<evidence type="ECO:0000313" key="3">
    <source>
        <dbReference type="Proteomes" id="UP000712527"/>
    </source>
</evidence>
<proteinExistence type="predicted"/>
<dbReference type="Proteomes" id="UP000712527">
    <property type="component" value="Unassembled WGS sequence"/>
</dbReference>
<reference evidence="2 3" key="1">
    <citation type="journal article" date="2021" name="Sci. Rep.">
        <title>The distribution of antibiotic resistance genes in chicken gut microbiota commensals.</title>
        <authorList>
            <person name="Juricova H."/>
            <person name="Matiasovicova J."/>
            <person name="Kubasova T."/>
            <person name="Cejkova D."/>
            <person name="Rychlik I."/>
        </authorList>
    </citation>
    <scope>NUCLEOTIDE SEQUENCE [LARGE SCALE GENOMIC DNA]</scope>
    <source>
        <strain evidence="2 3">An794</strain>
    </source>
</reference>
<evidence type="ECO:0000313" key="2">
    <source>
        <dbReference type="EMBL" id="MBM6775658.1"/>
    </source>
</evidence>
<dbReference type="EMBL" id="JACSNQ010000039">
    <property type="protein sequence ID" value="MBM6775658.1"/>
    <property type="molecule type" value="Genomic_DNA"/>
</dbReference>
<evidence type="ECO:0000259" key="1">
    <source>
        <dbReference type="Pfam" id="PF22907"/>
    </source>
</evidence>
<dbReference type="RefSeq" id="WP_204793992.1">
    <property type="nucleotide sequence ID" value="NZ_JACSNQ010000039.1"/>
</dbReference>
<feature type="domain" description="Alpha-mannosidase Ams1-like N-terminal" evidence="1">
    <location>
        <begin position="54"/>
        <end position="100"/>
    </location>
</feature>
<dbReference type="GO" id="GO:0016787">
    <property type="term" value="F:hydrolase activity"/>
    <property type="evidence" value="ECO:0007669"/>
    <property type="project" value="UniProtKB-KW"/>
</dbReference>
<feature type="non-terminal residue" evidence="2">
    <location>
        <position position="102"/>
    </location>
</feature>
<dbReference type="InterPro" id="IPR054723">
    <property type="entry name" value="Ams1-like_N"/>
</dbReference>
<accession>A0ABS2F511</accession>
<keyword evidence="2" id="KW-0378">Hydrolase</keyword>
<name>A0ABS2F511_9ACTN</name>
<comment type="caution">
    <text evidence="2">The sequence shown here is derived from an EMBL/GenBank/DDBJ whole genome shotgun (WGS) entry which is preliminary data.</text>
</comment>
<protein>
    <submittedName>
        <fullName evidence="2">Glycosyl hydrolase family 38</fullName>
    </submittedName>
</protein>
<sequence length="102" mass="11345">MHDHAPILDDRVHRHLAEKIRPAETTTVCHLNVEWAPVTDTVEGLNSRPGVVGQGEPISISAGLALAYEPFRIGDTWGPPWGTTWFHLTATVPPEHRDDHLE</sequence>
<dbReference type="Pfam" id="PF22907">
    <property type="entry name" value="Ams1-like_1st"/>
    <property type="match status" value="1"/>
</dbReference>
<keyword evidence="3" id="KW-1185">Reference proteome</keyword>
<gene>
    <name evidence="2" type="ORF">H9X80_08925</name>
</gene>